<dbReference type="EMBL" id="CP086714">
    <property type="protein sequence ID" value="WOO77307.1"/>
    <property type="molecule type" value="Genomic_DNA"/>
</dbReference>
<dbReference type="PANTHER" id="PTHR41390">
    <property type="entry name" value="CHROMOSOME 7, WHOLE GENOME SHOTGUN SEQUENCE"/>
    <property type="match status" value="1"/>
</dbReference>
<evidence type="ECO:0000313" key="1">
    <source>
        <dbReference type="EMBL" id="WOO77307.1"/>
    </source>
</evidence>
<dbReference type="Proteomes" id="UP000827549">
    <property type="component" value="Chromosome 1"/>
</dbReference>
<dbReference type="GeneID" id="87804155"/>
<evidence type="ECO:0000313" key="2">
    <source>
        <dbReference type="Proteomes" id="UP000827549"/>
    </source>
</evidence>
<organism evidence="1 2">
    <name type="scientific">Vanrija pseudolonga</name>
    <dbReference type="NCBI Taxonomy" id="143232"/>
    <lineage>
        <taxon>Eukaryota</taxon>
        <taxon>Fungi</taxon>
        <taxon>Dikarya</taxon>
        <taxon>Basidiomycota</taxon>
        <taxon>Agaricomycotina</taxon>
        <taxon>Tremellomycetes</taxon>
        <taxon>Trichosporonales</taxon>
        <taxon>Trichosporonaceae</taxon>
        <taxon>Vanrija</taxon>
    </lineage>
</organism>
<dbReference type="PANTHER" id="PTHR41390:SF1">
    <property type="entry name" value="NADH-UBIQUINONE OXIDOREDUCTASE 213 KDA SUBUNIT"/>
    <property type="match status" value="1"/>
</dbReference>
<keyword evidence="2" id="KW-1185">Reference proteome</keyword>
<protein>
    <submittedName>
        <fullName evidence="1">Uncharacterized protein</fullName>
    </submittedName>
</protein>
<dbReference type="RefSeq" id="XP_062623339.1">
    <property type="nucleotide sequence ID" value="XM_062767355.1"/>
</dbReference>
<proteinExistence type="predicted"/>
<accession>A0AAF1BFD8</accession>
<reference evidence="1" key="1">
    <citation type="submission" date="2023-10" db="EMBL/GenBank/DDBJ databases">
        <authorList>
            <person name="Noh H."/>
        </authorList>
    </citation>
    <scope>NUCLEOTIDE SEQUENCE</scope>
    <source>
        <strain evidence="1">DUCC4014</strain>
    </source>
</reference>
<sequence length="283" mass="29825">MAPAAPPKSSPFDPDAPLFVAKASLTTAAMGAFTGACIGVVQRQNPFILGTNMAVNSGIGGLAFFATREYLVSPALLAVGATPGHVRRRAALDDERSGIVPPAASIPEVRTERLLDSGISGALSGGGLSAALRGPRTLIPAAFTSALIATLLQFSVNSVRVARLEILAKRLEESKAREAPVAVADAEPVEATQPEVPIVALLPPAFDNPLKEEGAQRGDAPITARVLATLSSFLPVRKLTDDDYLATLERKRADVDKRLAEIDAEQLTMFERSAANQQQQQQK</sequence>
<dbReference type="AlphaFoldDB" id="A0AAF1BFD8"/>
<gene>
    <name evidence="1" type="ORF">LOC62_01G000897</name>
</gene>
<name>A0AAF1BFD8_9TREE</name>